<dbReference type="InterPro" id="IPR036388">
    <property type="entry name" value="WH-like_DNA-bd_sf"/>
</dbReference>
<dbReference type="InterPro" id="IPR000847">
    <property type="entry name" value="LysR_HTH_N"/>
</dbReference>
<proteinExistence type="inferred from homology"/>
<dbReference type="Gene3D" id="3.40.190.290">
    <property type="match status" value="1"/>
</dbReference>
<dbReference type="PANTHER" id="PTHR30419:SF8">
    <property type="entry name" value="NITROGEN ASSIMILATION TRANSCRIPTIONAL ACTIVATOR-RELATED"/>
    <property type="match status" value="1"/>
</dbReference>
<evidence type="ECO:0000313" key="7">
    <source>
        <dbReference type="Proteomes" id="UP000031433"/>
    </source>
</evidence>
<gene>
    <name evidence="6" type="ORF">SE37_11290</name>
</gene>
<reference evidence="6 7" key="1">
    <citation type="submission" date="2015-01" db="EMBL/GenBank/DDBJ databases">
        <title>Genome sequence of the anaerobic bacterium Geobacter soli GSS01, a dissimilatory Fe(III) reducer from soil.</title>
        <authorList>
            <person name="Yang G."/>
            <person name="Zhou S."/>
        </authorList>
    </citation>
    <scope>NUCLEOTIDE SEQUENCE [LARGE SCALE GENOMIC DNA]</scope>
    <source>
        <strain evidence="6 7">GSS01</strain>
    </source>
</reference>
<dbReference type="PROSITE" id="PS50931">
    <property type="entry name" value="HTH_LYSR"/>
    <property type="match status" value="1"/>
</dbReference>
<evidence type="ECO:0000256" key="3">
    <source>
        <dbReference type="ARBA" id="ARBA00023125"/>
    </source>
</evidence>
<evidence type="ECO:0000259" key="5">
    <source>
        <dbReference type="PROSITE" id="PS50931"/>
    </source>
</evidence>
<dbReference type="FunFam" id="1.10.10.10:FF:000001">
    <property type="entry name" value="LysR family transcriptional regulator"/>
    <property type="match status" value="1"/>
</dbReference>
<evidence type="ECO:0000256" key="2">
    <source>
        <dbReference type="ARBA" id="ARBA00023015"/>
    </source>
</evidence>
<dbReference type="GO" id="GO:0003700">
    <property type="term" value="F:DNA-binding transcription factor activity"/>
    <property type="evidence" value="ECO:0007669"/>
    <property type="project" value="InterPro"/>
</dbReference>
<evidence type="ECO:0000256" key="4">
    <source>
        <dbReference type="ARBA" id="ARBA00023163"/>
    </source>
</evidence>
<evidence type="ECO:0000256" key="1">
    <source>
        <dbReference type="ARBA" id="ARBA00009437"/>
    </source>
</evidence>
<dbReference type="GO" id="GO:0003677">
    <property type="term" value="F:DNA binding"/>
    <property type="evidence" value="ECO:0007669"/>
    <property type="project" value="UniProtKB-KW"/>
</dbReference>
<dbReference type="AlphaFoldDB" id="A0A0C1U636"/>
<dbReference type="Gene3D" id="1.10.10.10">
    <property type="entry name" value="Winged helix-like DNA-binding domain superfamily/Winged helix DNA-binding domain"/>
    <property type="match status" value="1"/>
</dbReference>
<dbReference type="Pfam" id="PF00126">
    <property type="entry name" value="HTH_1"/>
    <property type="match status" value="1"/>
</dbReference>
<keyword evidence="7" id="KW-1185">Reference proteome</keyword>
<comment type="similarity">
    <text evidence="1">Belongs to the LysR transcriptional regulatory family.</text>
</comment>
<dbReference type="SUPFAM" id="SSF46785">
    <property type="entry name" value="Winged helix' DNA-binding domain"/>
    <property type="match status" value="1"/>
</dbReference>
<comment type="caution">
    <text evidence="6">The sequence shown here is derived from an EMBL/GenBank/DDBJ whole genome shotgun (WGS) entry which is preliminary data.</text>
</comment>
<feature type="domain" description="HTH lysR-type" evidence="5">
    <location>
        <begin position="1"/>
        <end position="58"/>
    </location>
</feature>
<dbReference type="InterPro" id="IPR036390">
    <property type="entry name" value="WH_DNA-bd_sf"/>
</dbReference>
<keyword evidence="2" id="KW-0805">Transcription regulation</keyword>
<organism evidence="6 7">
    <name type="scientific">Geobacter soli</name>
    <dbReference type="NCBI Taxonomy" id="1510391"/>
    <lineage>
        <taxon>Bacteria</taxon>
        <taxon>Pseudomonadati</taxon>
        <taxon>Thermodesulfobacteriota</taxon>
        <taxon>Desulfuromonadia</taxon>
        <taxon>Geobacterales</taxon>
        <taxon>Geobacteraceae</taxon>
        <taxon>Geobacter</taxon>
    </lineage>
</organism>
<dbReference type="PRINTS" id="PR00039">
    <property type="entry name" value="HTHLYSR"/>
</dbReference>
<accession>A0A0C1U636</accession>
<name>A0A0C1U636_9BACT</name>
<protein>
    <submittedName>
        <fullName evidence="6">LysR family transcriptional regulator</fullName>
    </submittedName>
</protein>
<sequence>MEIKQLRFFIEIARKLSFTRAAETLHIAQPALSTAIRKLEDELGLTLFNRSDRKIALTAEGETFLRHATAILDDVRKAEREMADIRGLTAGEVRVGVTPMLSTYFFPKIIAGFKKRHPALQLSVYGDSAARIQRMVAGGELDMGVVAGSAIPEDLEYHHLLHEEIVACVPADHPLAGRKSVPFAELLREPLILFKEGYHLRELIDEAAAHVGEEPRAVFETNLFTLIRNLVLEGIGISFLLRMVVAGEKDLVALRCDPPLHLDLFIAWKRQTGLSRANRAFADYLIDQTDEYYRLSEMYGSFPLP</sequence>
<keyword evidence="4" id="KW-0804">Transcription</keyword>
<dbReference type="RefSeq" id="WP_039646406.1">
    <property type="nucleotide sequence ID" value="NZ_JXBL01000001.1"/>
</dbReference>
<dbReference type="GO" id="GO:0005829">
    <property type="term" value="C:cytosol"/>
    <property type="evidence" value="ECO:0007669"/>
    <property type="project" value="TreeGrafter"/>
</dbReference>
<dbReference type="CDD" id="cd05466">
    <property type="entry name" value="PBP2_LTTR_substrate"/>
    <property type="match status" value="1"/>
</dbReference>
<dbReference type="PANTHER" id="PTHR30419">
    <property type="entry name" value="HTH-TYPE TRANSCRIPTIONAL REGULATOR YBHD"/>
    <property type="match status" value="1"/>
</dbReference>
<dbReference type="InterPro" id="IPR050950">
    <property type="entry name" value="HTH-type_LysR_regulators"/>
</dbReference>
<dbReference type="Pfam" id="PF03466">
    <property type="entry name" value="LysR_substrate"/>
    <property type="match status" value="1"/>
</dbReference>
<dbReference type="EMBL" id="JXBL01000001">
    <property type="protein sequence ID" value="KIE43175.1"/>
    <property type="molecule type" value="Genomic_DNA"/>
</dbReference>
<evidence type="ECO:0000313" key="6">
    <source>
        <dbReference type="EMBL" id="KIE43175.1"/>
    </source>
</evidence>
<dbReference type="Proteomes" id="UP000031433">
    <property type="component" value="Unassembled WGS sequence"/>
</dbReference>
<dbReference type="SUPFAM" id="SSF53850">
    <property type="entry name" value="Periplasmic binding protein-like II"/>
    <property type="match status" value="1"/>
</dbReference>
<keyword evidence="3" id="KW-0238">DNA-binding</keyword>
<dbReference type="InterPro" id="IPR005119">
    <property type="entry name" value="LysR_subst-bd"/>
</dbReference>